<organism evidence="2 3">
    <name type="scientific">Gloeophyllum trabeum (strain ATCC 11539 / FP-39264 / Madison 617)</name>
    <name type="common">Brown rot fungus</name>
    <dbReference type="NCBI Taxonomy" id="670483"/>
    <lineage>
        <taxon>Eukaryota</taxon>
        <taxon>Fungi</taxon>
        <taxon>Dikarya</taxon>
        <taxon>Basidiomycota</taxon>
        <taxon>Agaricomycotina</taxon>
        <taxon>Agaricomycetes</taxon>
        <taxon>Gloeophyllales</taxon>
        <taxon>Gloeophyllaceae</taxon>
        <taxon>Gloeophyllum</taxon>
    </lineage>
</organism>
<dbReference type="GeneID" id="19301918"/>
<name>S7RQD0_GLOTA</name>
<dbReference type="Proteomes" id="UP000030669">
    <property type="component" value="Unassembled WGS sequence"/>
</dbReference>
<feature type="compositionally biased region" description="Basic and acidic residues" evidence="1">
    <location>
        <begin position="305"/>
        <end position="314"/>
    </location>
</feature>
<dbReference type="OrthoDB" id="3036354at2759"/>
<evidence type="ECO:0000313" key="3">
    <source>
        <dbReference type="Proteomes" id="UP000030669"/>
    </source>
</evidence>
<sequence length="528" mass="58416">MLSDGALPNLHTLECHAPTTAAILGNPRAVTSIRKIRGLNLDGEAPWKWDYLPNADDPDEPYDDDLNPVTLKWREELVEGIKTHPSIMTIECCHITELSITDGSEELPAEQWFQALACFPHLQRVRCTPLLPQDNSALGPFMQRLLEACPDLQIRSEEVQRISTSDTPTSRASGEHNVVIAYEAPQADMDMQPRTYSGSTNMLSVPPTYVGPFVANMMQRAGTALTQVLYGRHPSVEGNGNYAPEYAPGTRGRIQDATPGLARPPASNGGGSAKGTKQCSNAGKAIDREGFQDGEAYQKGRKRRLDPSKGHEEQGTATTSTSPSKRRRTSPPAVEPGSHSESVQVVHGPRPTTTRVPGDVEVNLPVSTSNTKRRRDDNDCEELYTPRHNSNNLAQVPEQQPRPSKRLREDAGERTDVKGTKITGNNTALSQESLTQLTNLGYSAEPVDDRKESVQVEEDTLGMDYPFQMNPWPNIRDRKPWVVSPPRKETSIRPDPAFEFLPNTWDALGYGYYEYDPEERLLASSIPL</sequence>
<keyword evidence="3" id="KW-1185">Reference proteome</keyword>
<accession>S7RQD0</accession>
<dbReference type="KEGG" id="gtr:GLOTRDRAFT_129385"/>
<evidence type="ECO:0000313" key="2">
    <source>
        <dbReference type="EMBL" id="EPQ55094.1"/>
    </source>
</evidence>
<dbReference type="AlphaFoldDB" id="S7RQD0"/>
<gene>
    <name evidence="2" type="ORF">GLOTRDRAFT_129385</name>
</gene>
<protein>
    <submittedName>
        <fullName evidence="2">Uncharacterized protein</fullName>
    </submittedName>
</protein>
<dbReference type="EMBL" id="KB469302">
    <property type="protein sequence ID" value="EPQ55094.1"/>
    <property type="molecule type" value="Genomic_DNA"/>
</dbReference>
<feature type="compositionally biased region" description="Polar residues" evidence="1">
    <location>
        <begin position="387"/>
        <end position="402"/>
    </location>
</feature>
<dbReference type="HOGENOM" id="CLU_515845_0_0_1"/>
<reference evidence="2 3" key="1">
    <citation type="journal article" date="2012" name="Science">
        <title>The Paleozoic origin of enzymatic lignin decomposition reconstructed from 31 fungal genomes.</title>
        <authorList>
            <person name="Floudas D."/>
            <person name="Binder M."/>
            <person name="Riley R."/>
            <person name="Barry K."/>
            <person name="Blanchette R.A."/>
            <person name="Henrissat B."/>
            <person name="Martinez A.T."/>
            <person name="Otillar R."/>
            <person name="Spatafora J.W."/>
            <person name="Yadav J.S."/>
            <person name="Aerts A."/>
            <person name="Benoit I."/>
            <person name="Boyd A."/>
            <person name="Carlson A."/>
            <person name="Copeland A."/>
            <person name="Coutinho P.M."/>
            <person name="de Vries R.P."/>
            <person name="Ferreira P."/>
            <person name="Findley K."/>
            <person name="Foster B."/>
            <person name="Gaskell J."/>
            <person name="Glotzer D."/>
            <person name="Gorecki P."/>
            <person name="Heitman J."/>
            <person name="Hesse C."/>
            <person name="Hori C."/>
            <person name="Igarashi K."/>
            <person name="Jurgens J.A."/>
            <person name="Kallen N."/>
            <person name="Kersten P."/>
            <person name="Kohler A."/>
            <person name="Kuees U."/>
            <person name="Kumar T.K.A."/>
            <person name="Kuo A."/>
            <person name="LaButti K."/>
            <person name="Larrondo L.F."/>
            <person name="Lindquist E."/>
            <person name="Ling A."/>
            <person name="Lombard V."/>
            <person name="Lucas S."/>
            <person name="Lundell T."/>
            <person name="Martin R."/>
            <person name="McLaughlin D.J."/>
            <person name="Morgenstern I."/>
            <person name="Morin E."/>
            <person name="Murat C."/>
            <person name="Nagy L.G."/>
            <person name="Nolan M."/>
            <person name="Ohm R.A."/>
            <person name="Patyshakuliyeva A."/>
            <person name="Rokas A."/>
            <person name="Ruiz-Duenas F.J."/>
            <person name="Sabat G."/>
            <person name="Salamov A."/>
            <person name="Samejima M."/>
            <person name="Schmutz J."/>
            <person name="Slot J.C."/>
            <person name="St John F."/>
            <person name="Stenlid J."/>
            <person name="Sun H."/>
            <person name="Sun S."/>
            <person name="Syed K."/>
            <person name="Tsang A."/>
            <person name="Wiebenga A."/>
            <person name="Young D."/>
            <person name="Pisabarro A."/>
            <person name="Eastwood D.C."/>
            <person name="Martin F."/>
            <person name="Cullen D."/>
            <person name="Grigoriev I.V."/>
            <person name="Hibbett D.S."/>
        </authorList>
    </citation>
    <scope>NUCLEOTIDE SEQUENCE [LARGE SCALE GENOMIC DNA]</scope>
    <source>
        <strain evidence="2 3">ATCC 11539</strain>
    </source>
</reference>
<evidence type="ECO:0000256" key="1">
    <source>
        <dbReference type="SAM" id="MobiDB-lite"/>
    </source>
</evidence>
<feature type="compositionally biased region" description="Basic and acidic residues" evidence="1">
    <location>
        <begin position="406"/>
        <end position="419"/>
    </location>
</feature>
<dbReference type="RefSeq" id="XP_007866261.1">
    <property type="nucleotide sequence ID" value="XM_007868070.1"/>
</dbReference>
<feature type="region of interest" description="Disordered" evidence="1">
    <location>
        <begin position="240"/>
        <end position="423"/>
    </location>
</feature>
<proteinExistence type="predicted"/>